<evidence type="ECO:0000313" key="1">
    <source>
        <dbReference type="Proteomes" id="UP000694844"/>
    </source>
</evidence>
<dbReference type="InterPro" id="IPR046805">
    <property type="entry name" value="Tra1_ring"/>
</dbReference>
<organism evidence="1 2">
    <name type="scientific">Crassostrea virginica</name>
    <name type="common">Eastern oyster</name>
    <dbReference type="NCBI Taxonomy" id="6565"/>
    <lineage>
        <taxon>Eukaryota</taxon>
        <taxon>Metazoa</taxon>
        <taxon>Spiralia</taxon>
        <taxon>Lophotrochozoa</taxon>
        <taxon>Mollusca</taxon>
        <taxon>Bivalvia</taxon>
        <taxon>Autobranchia</taxon>
        <taxon>Pteriomorphia</taxon>
        <taxon>Ostreida</taxon>
        <taxon>Ostreoidea</taxon>
        <taxon>Ostreidae</taxon>
        <taxon>Crassostrea</taxon>
    </lineage>
</organism>
<dbReference type="AlphaFoldDB" id="A0A8B8CAJ0"/>
<sequence>MISQLLQILQHILISCFHHPFEKNEGEKLIGGPPTPDQDNPENITSAFITKIIDPENLFGISDSVRILLLQFSSLLMEQASSHIHDANNNQHLT</sequence>
<dbReference type="OrthoDB" id="6151763at2759"/>
<dbReference type="Pfam" id="PF20206">
    <property type="entry name" value="Tra1_ring"/>
    <property type="match status" value="1"/>
</dbReference>
<accession>A0A8B8CAJ0</accession>
<proteinExistence type="predicted"/>
<dbReference type="GeneID" id="111117832"/>
<reference evidence="2" key="1">
    <citation type="submission" date="2025-08" db="UniProtKB">
        <authorList>
            <consortium name="RefSeq"/>
        </authorList>
    </citation>
    <scope>IDENTIFICATION</scope>
    <source>
        <tissue evidence="2">Whole sample</tissue>
    </source>
</reference>
<dbReference type="Proteomes" id="UP000694844">
    <property type="component" value="Chromosome 10"/>
</dbReference>
<dbReference type="KEGG" id="cvn:111117832"/>
<name>A0A8B8CAJ0_CRAVI</name>
<protein>
    <submittedName>
        <fullName evidence="2">Transformation/transcription domain-associated protein-like</fullName>
    </submittedName>
</protein>
<gene>
    <name evidence="2" type="primary">LOC111117832</name>
</gene>
<dbReference type="RefSeq" id="XP_022312772.1">
    <property type="nucleotide sequence ID" value="XM_022457064.1"/>
</dbReference>
<keyword evidence="1" id="KW-1185">Reference proteome</keyword>
<evidence type="ECO:0000313" key="2">
    <source>
        <dbReference type="RefSeq" id="XP_022312772.1"/>
    </source>
</evidence>